<keyword evidence="1" id="KW-0812">Transmembrane</keyword>
<feature type="transmembrane region" description="Helical" evidence="1">
    <location>
        <begin position="179"/>
        <end position="200"/>
    </location>
</feature>
<feature type="transmembrane region" description="Helical" evidence="1">
    <location>
        <begin position="244"/>
        <end position="269"/>
    </location>
</feature>
<dbReference type="Gene3D" id="1.20.1070.10">
    <property type="entry name" value="Rhodopsin 7-helix transmembrane proteins"/>
    <property type="match status" value="1"/>
</dbReference>
<keyword evidence="1" id="KW-0472">Membrane</keyword>
<dbReference type="STRING" id="6238.A8WPW0"/>
<dbReference type="eggNOG" id="ENOG502R2TT">
    <property type="taxonomic scope" value="Eukaryota"/>
</dbReference>
<reference evidence="2 3" key="2">
    <citation type="journal article" date="2011" name="PLoS Genet.">
        <title>Caenorhabditis briggsae recombinant inbred line genotypes reveal inter-strain incompatibility and the evolution of recombination.</title>
        <authorList>
            <person name="Ross J.A."/>
            <person name="Koboldt D.C."/>
            <person name="Staisch J.E."/>
            <person name="Chamberlin H.M."/>
            <person name="Gupta B.P."/>
            <person name="Miller R.D."/>
            <person name="Baird S.E."/>
            <person name="Haag E.S."/>
        </authorList>
    </citation>
    <scope>NUCLEOTIDE SEQUENCE [LARGE SCALE GENOMIC DNA]</scope>
    <source>
        <strain evidence="2 3">AF16</strain>
    </source>
</reference>
<evidence type="ECO:0000256" key="1">
    <source>
        <dbReference type="SAM" id="Phobius"/>
    </source>
</evidence>
<dbReference type="GO" id="GO:0008528">
    <property type="term" value="F:G protein-coupled peptide receptor activity"/>
    <property type="evidence" value="ECO:0007669"/>
    <property type="project" value="InterPro"/>
</dbReference>
<dbReference type="InterPro" id="IPR019427">
    <property type="entry name" value="7TM_GPCR_serpentine_rcpt_Srw"/>
</dbReference>
<dbReference type="HOGENOM" id="CLU_043715_2_0_1"/>
<reference evidence="2 3" key="1">
    <citation type="journal article" date="2003" name="PLoS Biol.">
        <title>The genome sequence of Caenorhabditis briggsae: a platform for comparative genomics.</title>
        <authorList>
            <person name="Stein L.D."/>
            <person name="Bao Z."/>
            <person name="Blasiar D."/>
            <person name="Blumenthal T."/>
            <person name="Brent M.R."/>
            <person name="Chen N."/>
            <person name="Chinwalla A."/>
            <person name="Clarke L."/>
            <person name="Clee C."/>
            <person name="Coghlan A."/>
            <person name="Coulson A."/>
            <person name="D'Eustachio P."/>
            <person name="Fitch D.H."/>
            <person name="Fulton L.A."/>
            <person name="Fulton R.E."/>
            <person name="Griffiths-Jones S."/>
            <person name="Harris T.W."/>
            <person name="Hillier L.W."/>
            <person name="Kamath R."/>
            <person name="Kuwabara P.E."/>
            <person name="Mardis E.R."/>
            <person name="Marra M.A."/>
            <person name="Miner T.L."/>
            <person name="Minx P."/>
            <person name="Mullikin J.C."/>
            <person name="Plumb R.W."/>
            <person name="Rogers J."/>
            <person name="Schein J.E."/>
            <person name="Sohrmann M."/>
            <person name="Spieth J."/>
            <person name="Stajich J.E."/>
            <person name="Wei C."/>
            <person name="Willey D."/>
            <person name="Wilson R.K."/>
            <person name="Durbin R."/>
            <person name="Waterston R.H."/>
        </authorList>
    </citation>
    <scope>NUCLEOTIDE SEQUENCE [LARGE SCALE GENOMIC DNA]</scope>
    <source>
        <strain evidence="2 3">AF16</strain>
    </source>
</reference>
<sequence length="354" mass="40722">MRTKTSTANPFYDYIQWDLYSDQSETETTPLYYGYHYYELYGHYDLETDFAFDFFKSNFEPLRYLVHATTTAYEIASVINFLVNIPHLLILLQRELRANLVYITMIDICLSDLAHSLGVMSYKAVESQIFSQLNDVILVNRTVFRRCAAFLALFKAAFRAFSVFFPMSSSANFLMKGKSAVLVVLSFSLVCIVWSSYYFVSCKVETVAHIIYVFVTAALVFALCQAKKRRKGLKNDKPNNTSELIVVMAVSLFLSEATYGALFIFTYYFNDFEDQIMLEDFEVVALIFSMINSTTHCIICVFMSSQYRDTIKRMVGWKEKQKMDNVKNLIVVESSAHPSTARTSKTSNDSKKTF</sequence>
<evidence type="ECO:0000313" key="4">
    <source>
        <dbReference type="WormBase" id="CBG01224"/>
    </source>
</evidence>
<dbReference type="RefSeq" id="XP_045091777.1">
    <property type="nucleotide sequence ID" value="XM_045236955.1"/>
</dbReference>
<gene>
    <name evidence="2 4" type="ORF">CBG01224</name>
    <name evidence="2" type="ORF">CBG_01224</name>
</gene>
<dbReference type="KEGG" id="cbr:CBG_01224"/>
<feature type="transmembrane region" description="Helical" evidence="1">
    <location>
        <begin position="206"/>
        <end position="224"/>
    </location>
</feature>
<dbReference type="AlphaFoldDB" id="A8WPW0"/>
<dbReference type="WormBase" id="CBG01224">
    <property type="protein sequence ID" value="CBP34937"/>
    <property type="gene ID" value="WBGene00024490"/>
</dbReference>
<keyword evidence="3" id="KW-1185">Reference proteome</keyword>
<keyword evidence="1" id="KW-1133">Transmembrane helix</keyword>
<dbReference type="Pfam" id="PF10324">
    <property type="entry name" value="7TM_GPCR_Srw"/>
    <property type="match status" value="1"/>
</dbReference>
<protein>
    <submittedName>
        <fullName evidence="2">Protein CBG01224</fullName>
    </submittedName>
</protein>
<evidence type="ECO:0000313" key="3">
    <source>
        <dbReference type="Proteomes" id="UP000008549"/>
    </source>
</evidence>
<name>A8WPW0_CAEBR</name>
<accession>A8WPW0</accession>
<dbReference type="CTD" id="8577986"/>
<feature type="transmembrane region" description="Helical" evidence="1">
    <location>
        <begin position="281"/>
        <end position="304"/>
    </location>
</feature>
<organism evidence="2 3">
    <name type="scientific">Caenorhabditis briggsae</name>
    <dbReference type="NCBI Taxonomy" id="6238"/>
    <lineage>
        <taxon>Eukaryota</taxon>
        <taxon>Metazoa</taxon>
        <taxon>Ecdysozoa</taxon>
        <taxon>Nematoda</taxon>
        <taxon>Chromadorea</taxon>
        <taxon>Rhabditida</taxon>
        <taxon>Rhabditina</taxon>
        <taxon>Rhabditomorpha</taxon>
        <taxon>Rhabditoidea</taxon>
        <taxon>Rhabditidae</taxon>
        <taxon>Peloderinae</taxon>
        <taxon>Caenorhabditis</taxon>
    </lineage>
</organism>
<dbReference type="SUPFAM" id="SSF81321">
    <property type="entry name" value="Family A G protein-coupled receptor-like"/>
    <property type="match status" value="1"/>
</dbReference>
<dbReference type="GeneID" id="8577986"/>
<dbReference type="PANTHER" id="PTHR47321">
    <property type="entry name" value="SERPENTINE RECEPTOR, CLASS W"/>
    <property type="match status" value="1"/>
</dbReference>
<dbReference type="EMBL" id="HE601256">
    <property type="protein sequence ID" value="CAP22518.2"/>
    <property type="molecule type" value="Genomic_DNA"/>
</dbReference>
<evidence type="ECO:0000313" key="2">
    <source>
        <dbReference type="EMBL" id="CAP22518.2"/>
    </source>
</evidence>
<dbReference type="PANTHER" id="PTHR47321:SF1">
    <property type="entry name" value="G-PROTEIN COUPLED RECEPTORS FAMILY 1 PROFILE DOMAIN-CONTAINING PROTEIN-RELATED"/>
    <property type="match status" value="1"/>
</dbReference>
<dbReference type="Proteomes" id="UP000008549">
    <property type="component" value="Unassembled WGS sequence"/>
</dbReference>
<proteinExistence type="predicted"/>
<dbReference type="InParanoid" id="A8WPW0"/>